<reference evidence="3 4" key="1">
    <citation type="journal article" date="2015" name="Genome Announc.">
        <title>Expanding the biotechnology potential of lactobacilli through comparative genomics of 213 strains and associated genera.</title>
        <authorList>
            <person name="Sun Z."/>
            <person name="Harris H.M."/>
            <person name="McCann A."/>
            <person name="Guo C."/>
            <person name="Argimon S."/>
            <person name="Zhang W."/>
            <person name="Yang X."/>
            <person name="Jeffery I.B."/>
            <person name="Cooney J.C."/>
            <person name="Kagawa T.F."/>
            <person name="Liu W."/>
            <person name="Song Y."/>
            <person name="Salvetti E."/>
            <person name="Wrobel A."/>
            <person name="Rasinkangas P."/>
            <person name="Parkhill J."/>
            <person name="Rea M.C."/>
            <person name="O'Sullivan O."/>
            <person name="Ritari J."/>
            <person name="Douillard F.P."/>
            <person name="Paul Ross R."/>
            <person name="Yang R."/>
            <person name="Briner A.E."/>
            <person name="Felis G.E."/>
            <person name="de Vos W.M."/>
            <person name="Barrangou R."/>
            <person name="Klaenhammer T.R."/>
            <person name="Caufield P.W."/>
            <person name="Cui Y."/>
            <person name="Zhang H."/>
            <person name="O'Toole P.W."/>
        </authorList>
    </citation>
    <scope>NUCLEOTIDE SEQUENCE [LARGE SCALE GENOMIC DNA]</scope>
    <source>
        <strain evidence="1 4">ATCC BAA-66</strain>
        <strain evidence="2 3">DSM 13344</strain>
    </source>
</reference>
<evidence type="ECO:0000313" key="1">
    <source>
        <dbReference type="EMBL" id="KRN27759.1"/>
    </source>
</evidence>
<evidence type="ECO:0000313" key="2">
    <source>
        <dbReference type="EMBL" id="KRN30276.1"/>
    </source>
</evidence>
<dbReference type="PATRIC" id="fig|81857.3.peg.2008"/>
<dbReference type="EMBL" id="JQAT01000006">
    <property type="protein sequence ID" value="KRN27759.1"/>
    <property type="molecule type" value="Genomic_DNA"/>
</dbReference>
<protein>
    <recommendedName>
        <fullName evidence="5">HTH cro/C1-type domain-containing protein</fullName>
    </recommendedName>
</protein>
<sequence>MKKYDLTRYKVTKLTGVTASTLQYTNGLDDVSKLQVKTLMVLAEAVGLTPGEVLNEMIELESDRTK</sequence>
<gene>
    <name evidence="1" type="ORF">IV38_GL001974</name>
    <name evidence="2" type="ORF">IV40_GL001863</name>
</gene>
<accession>A0A0R2FGK1</accession>
<evidence type="ECO:0000313" key="3">
    <source>
        <dbReference type="Proteomes" id="UP000051645"/>
    </source>
</evidence>
<evidence type="ECO:0000313" key="4">
    <source>
        <dbReference type="Proteomes" id="UP000051751"/>
    </source>
</evidence>
<name>A0A0R2FGK1_9LACO</name>
<dbReference type="Proteomes" id="UP000051645">
    <property type="component" value="Unassembled WGS sequence"/>
</dbReference>
<dbReference type="AlphaFoldDB" id="A0A0R2FGK1"/>
<keyword evidence="3" id="KW-1185">Reference proteome</keyword>
<comment type="caution">
    <text evidence="1">The sequence shown here is derived from an EMBL/GenBank/DDBJ whole genome shotgun (WGS) entry which is preliminary data.</text>
</comment>
<evidence type="ECO:0008006" key="5">
    <source>
        <dbReference type="Google" id="ProtNLM"/>
    </source>
</evidence>
<dbReference type="Proteomes" id="UP000051751">
    <property type="component" value="Unassembled WGS sequence"/>
</dbReference>
<dbReference type="EMBL" id="JQAZ01000007">
    <property type="protein sequence ID" value="KRN30276.1"/>
    <property type="molecule type" value="Genomic_DNA"/>
</dbReference>
<proteinExistence type="predicted"/>
<organism evidence="1 4">
    <name type="scientific">Lactobacillus selangorensis</name>
    <dbReference type="NCBI Taxonomy" id="81857"/>
    <lineage>
        <taxon>Bacteria</taxon>
        <taxon>Bacillati</taxon>
        <taxon>Bacillota</taxon>
        <taxon>Bacilli</taxon>
        <taxon>Lactobacillales</taxon>
        <taxon>Lactobacillaceae</taxon>
        <taxon>Lactobacillus</taxon>
    </lineage>
</organism>